<sequence>MAQALSRQPWFCDVHKQAKVIDRVADRSQPHNRKEIICQTTVKIWDKFDNYCKGGIDERVHVVS</sequence>
<reference evidence="3" key="1">
    <citation type="submission" date="2020-05" db="EMBL/GenBank/DDBJ databases">
        <authorList>
            <person name="Chiriac C."/>
            <person name="Salcher M."/>
            <person name="Ghai R."/>
            <person name="Kavagutti S V."/>
        </authorList>
    </citation>
    <scope>NUCLEOTIDE SEQUENCE</scope>
</reference>
<dbReference type="EMBL" id="LR796921">
    <property type="protein sequence ID" value="CAB4174576.1"/>
    <property type="molecule type" value="Genomic_DNA"/>
</dbReference>
<protein>
    <submittedName>
        <fullName evidence="3">Uncharacterized protein</fullName>
    </submittedName>
</protein>
<gene>
    <name evidence="2" type="ORF">UFOVP1138_55</name>
    <name evidence="3" type="ORF">UFOVP1394_52</name>
    <name evidence="1" type="ORF">UFOVP975_65</name>
</gene>
<evidence type="ECO:0000313" key="3">
    <source>
        <dbReference type="EMBL" id="CAB4204432.1"/>
    </source>
</evidence>
<organism evidence="3">
    <name type="scientific">uncultured Caudovirales phage</name>
    <dbReference type="NCBI Taxonomy" id="2100421"/>
    <lineage>
        <taxon>Viruses</taxon>
        <taxon>Duplodnaviria</taxon>
        <taxon>Heunggongvirae</taxon>
        <taxon>Uroviricota</taxon>
        <taxon>Caudoviricetes</taxon>
        <taxon>Peduoviridae</taxon>
        <taxon>Maltschvirus</taxon>
        <taxon>Maltschvirus maltsch</taxon>
    </lineage>
</organism>
<accession>A0A6J5S7K6</accession>
<dbReference type="EMBL" id="LR797345">
    <property type="protein sequence ID" value="CAB4204432.1"/>
    <property type="molecule type" value="Genomic_DNA"/>
</dbReference>
<evidence type="ECO:0000313" key="1">
    <source>
        <dbReference type="EMBL" id="CAB4174576.1"/>
    </source>
</evidence>
<name>A0A6J5S7K6_9CAUD</name>
<evidence type="ECO:0000313" key="2">
    <source>
        <dbReference type="EMBL" id="CAB4186279.1"/>
    </source>
</evidence>
<proteinExistence type="predicted"/>
<dbReference type="EMBL" id="LR797086">
    <property type="protein sequence ID" value="CAB4186279.1"/>
    <property type="molecule type" value="Genomic_DNA"/>
</dbReference>